<dbReference type="CDD" id="cd14262">
    <property type="entry name" value="VirB5_like"/>
    <property type="match status" value="1"/>
</dbReference>
<dbReference type="Pfam" id="PF07996">
    <property type="entry name" value="T4SS"/>
    <property type="match status" value="1"/>
</dbReference>
<feature type="signal peptide" evidence="2">
    <location>
        <begin position="1"/>
        <end position="24"/>
    </location>
</feature>
<dbReference type="RefSeq" id="WP_109088319.1">
    <property type="nucleotide sequence ID" value="NZ_QEXO01000001.1"/>
</dbReference>
<evidence type="ECO:0000313" key="3">
    <source>
        <dbReference type="EMBL" id="PWE15619.1"/>
    </source>
</evidence>
<organism evidence="3 4">
    <name type="scientific">Alcaligenes faecalis</name>
    <dbReference type="NCBI Taxonomy" id="511"/>
    <lineage>
        <taxon>Bacteria</taxon>
        <taxon>Pseudomonadati</taxon>
        <taxon>Pseudomonadota</taxon>
        <taxon>Betaproteobacteria</taxon>
        <taxon>Burkholderiales</taxon>
        <taxon>Alcaligenaceae</taxon>
        <taxon>Alcaligenes</taxon>
    </lineage>
</organism>
<keyword evidence="1" id="KW-0175">Coiled coil</keyword>
<dbReference type="AlphaFoldDB" id="A0A2U2BNQ5"/>
<proteinExistence type="predicted"/>
<keyword evidence="2" id="KW-0732">Signal</keyword>
<evidence type="ECO:0000256" key="2">
    <source>
        <dbReference type="SAM" id="SignalP"/>
    </source>
</evidence>
<evidence type="ECO:0000313" key="4">
    <source>
        <dbReference type="Proteomes" id="UP000245216"/>
    </source>
</evidence>
<sequence>MTRIRARVVSALLATCLTVPVAHAAGGIPTLDVNSIPQLNALLDQLETARAQLDQTRAQLNALTQSSGFGYVLNNPSVQQAIRASLPTDAGALIDRLDGQNAALSGAVQDITADVNSPVDFSRDPEELREKGVRLAATQRAMSEQAYNAMTKRLETIDGLQAQINQTTNPKEIAELQARIAVEQANIQADQTRVELAKQQFSAERELLRKRADVIYGGWLGKNQTTSE</sequence>
<name>A0A2U2BNQ5_ALCFA</name>
<gene>
    <name evidence="3" type="ORF">DF183_02490</name>
</gene>
<dbReference type="SUPFAM" id="SSF101082">
    <property type="entry name" value="Typo IV secretion system protein TraC"/>
    <property type="match status" value="1"/>
</dbReference>
<dbReference type="Gene3D" id="1.20.58.430">
    <property type="entry name" value="Type IV secretion system, VirB5-domain"/>
    <property type="match status" value="1"/>
</dbReference>
<feature type="chain" id="PRO_5015409172" evidence="2">
    <location>
        <begin position="25"/>
        <end position="228"/>
    </location>
</feature>
<dbReference type="InterPro" id="IPR023220">
    <property type="entry name" value="T4SS_VirB5-domain"/>
</dbReference>
<comment type="caution">
    <text evidence="3">The sequence shown here is derived from an EMBL/GenBank/DDBJ whole genome shotgun (WGS) entry which is preliminary data.</text>
</comment>
<reference evidence="3 4" key="2">
    <citation type="submission" date="2018-05" db="EMBL/GenBank/DDBJ databases">
        <authorList>
            <person name="Lanie J.A."/>
            <person name="Ng W.-L."/>
            <person name="Kazmierczak K.M."/>
            <person name="Andrzejewski T.M."/>
            <person name="Davidsen T.M."/>
            <person name="Wayne K.J."/>
            <person name="Tettelin H."/>
            <person name="Glass J.I."/>
            <person name="Rusch D."/>
            <person name="Podicherti R."/>
            <person name="Tsui H.-C.T."/>
            <person name="Winkler M.E."/>
        </authorList>
    </citation>
    <scope>NUCLEOTIDE SEQUENCE [LARGE SCALE GENOMIC DNA]</scope>
    <source>
        <strain evidence="3 4">YBY</strain>
    </source>
</reference>
<dbReference type="EMBL" id="QEXO01000001">
    <property type="protein sequence ID" value="PWE15619.1"/>
    <property type="molecule type" value="Genomic_DNA"/>
</dbReference>
<feature type="coiled-coil region" evidence="1">
    <location>
        <begin position="36"/>
        <end position="66"/>
    </location>
</feature>
<dbReference type="Proteomes" id="UP000245216">
    <property type="component" value="Unassembled WGS sequence"/>
</dbReference>
<reference evidence="3 4" key="1">
    <citation type="submission" date="2018-05" db="EMBL/GenBank/DDBJ databases">
        <title>Genome Sequence of an Efficient Indole-Degrading Bacterium, Alcaligenes sp.YBY.</title>
        <authorList>
            <person name="Yang B."/>
        </authorList>
    </citation>
    <scope>NUCLEOTIDE SEQUENCE [LARGE SCALE GENOMIC DNA]</scope>
    <source>
        <strain evidence="3 4">YBY</strain>
    </source>
</reference>
<protein>
    <submittedName>
        <fullName evidence="3">Type VI secretion protein</fullName>
    </submittedName>
</protein>
<dbReference type="InterPro" id="IPR014158">
    <property type="entry name" value="T4SS_VirB5"/>
</dbReference>
<accession>A0A2U2BNQ5</accession>
<evidence type="ECO:0000256" key="1">
    <source>
        <dbReference type="SAM" id="Coils"/>
    </source>
</evidence>